<keyword evidence="4" id="KW-1185">Reference proteome</keyword>
<name>A0ABS3TP86_9PSED</name>
<dbReference type="Proteomes" id="UP000669060">
    <property type="component" value="Unassembled WGS sequence"/>
</dbReference>
<evidence type="ECO:0000313" key="4">
    <source>
        <dbReference type="Proteomes" id="UP000669060"/>
    </source>
</evidence>
<gene>
    <name evidence="3" type="ORF">JFY56_09610</name>
</gene>
<evidence type="ECO:0000256" key="2">
    <source>
        <dbReference type="SAM" id="SignalP"/>
    </source>
</evidence>
<protein>
    <submittedName>
        <fullName evidence="3">Heme utilization protein</fullName>
    </submittedName>
</protein>
<reference evidence="3 4" key="1">
    <citation type="submission" date="2020-12" db="EMBL/GenBank/DDBJ databases">
        <title>Pseudomonas schmalbachii sp. nov. isolated from millipede gut.</title>
        <authorList>
            <person name="Shelomi M."/>
        </authorList>
    </citation>
    <scope>NUCLEOTIDE SEQUENCE [LARGE SCALE GENOMIC DNA]</scope>
    <source>
        <strain evidence="3 4">Milli4</strain>
    </source>
</reference>
<feature type="signal peptide" evidence="2">
    <location>
        <begin position="1"/>
        <end position="24"/>
    </location>
</feature>
<sequence>MKPSMAIKPLVFAVAAVMAVAIQADERRGNDHHHNNGHHQQQPKDPHKDPRFFATASATLNDQQDNYDNFVLNQGTENTADVSDSLNDAEGNAGLNVAAGDMNQQDNEAAIASSDAEWIFGGSYASTDANQSQHDNIAVNISTTNSATLDGSANDSSGNVGVNVAAGDFNQQKNMMAAASSGGRYAIASGPVNQESTGNVVSNLGVATFEKETLRARFEAEGTYKGWGSGVVIDDKERGHRGKDKVDKDPLYFKEAGTFELSGTATYQVLVPTGFTNVVTNDATVSGSLNNASGNVGANVAAGVGNQQANSLSIAACQSCL</sequence>
<organism evidence="3 4">
    <name type="scientific">Pseudomonas schmalbachii</name>
    <dbReference type="NCBI Taxonomy" id="2816993"/>
    <lineage>
        <taxon>Bacteria</taxon>
        <taxon>Pseudomonadati</taxon>
        <taxon>Pseudomonadota</taxon>
        <taxon>Gammaproteobacteria</taxon>
        <taxon>Pseudomonadales</taxon>
        <taxon>Pseudomonadaceae</taxon>
        <taxon>Pseudomonas</taxon>
    </lineage>
</organism>
<evidence type="ECO:0000256" key="1">
    <source>
        <dbReference type="SAM" id="MobiDB-lite"/>
    </source>
</evidence>
<evidence type="ECO:0000313" key="3">
    <source>
        <dbReference type="EMBL" id="MBO3275480.1"/>
    </source>
</evidence>
<dbReference type="EMBL" id="JAELYA010000003">
    <property type="protein sequence ID" value="MBO3275480.1"/>
    <property type="molecule type" value="Genomic_DNA"/>
</dbReference>
<feature type="region of interest" description="Disordered" evidence="1">
    <location>
        <begin position="28"/>
        <end position="51"/>
    </location>
</feature>
<feature type="chain" id="PRO_5046188735" evidence="2">
    <location>
        <begin position="25"/>
        <end position="321"/>
    </location>
</feature>
<keyword evidence="2" id="KW-0732">Signal</keyword>
<feature type="compositionally biased region" description="Basic and acidic residues" evidence="1">
    <location>
        <begin position="42"/>
        <end position="51"/>
    </location>
</feature>
<dbReference type="RefSeq" id="WP_208313432.1">
    <property type="nucleotide sequence ID" value="NZ_JAELYA010000003.1"/>
</dbReference>
<accession>A0ABS3TP86</accession>
<comment type="caution">
    <text evidence="3">The sequence shown here is derived from an EMBL/GenBank/DDBJ whole genome shotgun (WGS) entry which is preliminary data.</text>
</comment>
<proteinExistence type="predicted"/>